<sequence length="387" mass="43682">MNVLIVGAGIAGLTLADQLDREGHAVEIIEKSPGLRTEGYMMDFFGAGYDVAEKIGLIEDLRTIHYPIDSLRVKNADGTTKYSLNYQSLIKLLDGRHFNFMRGDLERVLYERIKERVQVTYGTSIDSLQQDDQEVHAVLSNGTERRCDLLVGADGIHSKVRRLAFGEEEKFVHSMGYQTAAYTFEKTPEFNDISRTFDTITEPGRQVSIYPIRGDRMATFFLYSKQGSVRHHSHEEGIKELKKHFGDMGWVIPDTLQKGELADDFYFDDVAQVEMEKWTKGRVALVGDACGCVSLVAGQGASLAMAEAYTLAHCFAESKGNIEKALSDYDTMMIPQVAKVQRSARKFADYFLPETKWKLMIRDVTMRASVLPVIRNFAKFKSVRLPK</sequence>
<gene>
    <name evidence="2" type="ORF">D9X91_19650</name>
</gene>
<dbReference type="OrthoDB" id="9766816at2"/>
<dbReference type="GO" id="GO:0071949">
    <property type="term" value="F:FAD binding"/>
    <property type="evidence" value="ECO:0007669"/>
    <property type="project" value="InterPro"/>
</dbReference>
<dbReference type="RefSeq" id="WP_121682358.1">
    <property type="nucleotide sequence ID" value="NZ_RCVZ01000019.1"/>
</dbReference>
<organism evidence="2 3">
    <name type="scientific">Falsibacillus albus</name>
    <dbReference type="NCBI Taxonomy" id="2478915"/>
    <lineage>
        <taxon>Bacteria</taxon>
        <taxon>Bacillati</taxon>
        <taxon>Bacillota</taxon>
        <taxon>Bacilli</taxon>
        <taxon>Bacillales</taxon>
        <taxon>Bacillaceae</taxon>
        <taxon>Falsibacillus</taxon>
    </lineage>
</organism>
<dbReference type="EMBL" id="RCVZ01000019">
    <property type="protein sequence ID" value="RLQ92293.1"/>
    <property type="molecule type" value="Genomic_DNA"/>
</dbReference>
<dbReference type="Gene3D" id="3.30.9.10">
    <property type="entry name" value="D-Amino Acid Oxidase, subunit A, domain 2"/>
    <property type="match status" value="1"/>
</dbReference>
<protein>
    <submittedName>
        <fullName evidence="2">FAD-dependent oxidoreductase</fullName>
    </submittedName>
</protein>
<evidence type="ECO:0000259" key="1">
    <source>
        <dbReference type="Pfam" id="PF01494"/>
    </source>
</evidence>
<feature type="domain" description="FAD-binding" evidence="1">
    <location>
        <begin position="2"/>
        <end position="318"/>
    </location>
</feature>
<proteinExistence type="predicted"/>
<dbReference type="SUPFAM" id="SSF51905">
    <property type="entry name" value="FAD/NAD(P)-binding domain"/>
    <property type="match status" value="1"/>
</dbReference>
<accession>A0A3L7JND7</accession>
<dbReference type="AlphaFoldDB" id="A0A3L7JND7"/>
<dbReference type="PRINTS" id="PR00420">
    <property type="entry name" value="RNGMNOXGNASE"/>
</dbReference>
<dbReference type="Proteomes" id="UP000276770">
    <property type="component" value="Unassembled WGS sequence"/>
</dbReference>
<comment type="caution">
    <text evidence="2">The sequence shown here is derived from an EMBL/GenBank/DDBJ whole genome shotgun (WGS) entry which is preliminary data.</text>
</comment>
<dbReference type="PANTHER" id="PTHR46865:SF8">
    <property type="entry name" value="POSSIBLE OXIDOREDUCTASE"/>
    <property type="match status" value="1"/>
</dbReference>
<dbReference type="InterPro" id="IPR002938">
    <property type="entry name" value="FAD-bd"/>
</dbReference>
<name>A0A3L7JND7_9BACI</name>
<evidence type="ECO:0000313" key="2">
    <source>
        <dbReference type="EMBL" id="RLQ92293.1"/>
    </source>
</evidence>
<dbReference type="InterPro" id="IPR036188">
    <property type="entry name" value="FAD/NAD-bd_sf"/>
</dbReference>
<dbReference type="PANTHER" id="PTHR46865">
    <property type="entry name" value="OXIDOREDUCTASE-RELATED"/>
    <property type="match status" value="1"/>
</dbReference>
<dbReference type="Gene3D" id="3.50.50.60">
    <property type="entry name" value="FAD/NAD(P)-binding domain"/>
    <property type="match status" value="1"/>
</dbReference>
<dbReference type="Pfam" id="PF01494">
    <property type="entry name" value="FAD_binding_3"/>
    <property type="match status" value="1"/>
</dbReference>
<dbReference type="InterPro" id="IPR051704">
    <property type="entry name" value="FAD_aromatic-hydroxylase"/>
</dbReference>
<reference evidence="2 3" key="1">
    <citation type="submission" date="2018-10" db="EMBL/GenBank/DDBJ databases">
        <title>Falsibacillus sp. genome draft.</title>
        <authorList>
            <person name="Shi S."/>
        </authorList>
    </citation>
    <scope>NUCLEOTIDE SEQUENCE [LARGE SCALE GENOMIC DNA]</scope>
    <source>
        <strain evidence="2 3">GY 10110</strain>
    </source>
</reference>
<keyword evidence="3" id="KW-1185">Reference proteome</keyword>
<evidence type="ECO:0000313" key="3">
    <source>
        <dbReference type="Proteomes" id="UP000276770"/>
    </source>
</evidence>